<evidence type="ECO:0000313" key="1">
    <source>
        <dbReference type="EMBL" id="CEK11537.1"/>
    </source>
</evidence>
<dbReference type="EMBL" id="LN681225">
    <property type="protein sequence ID" value="CEK11537.1"/>
    <property type="molecule type" value="Genomic_DNA"/>
</dbReference>
<accession>A0A0A8UWQ7</accession>
<reference evidence="2" key="1">
    <citation type="submission" date="2014-09" db="EMBL/GenBank/DDBJ databases">
        <authorList>
            <person name="Gomez-Valero L."/>
        </authorList>
    </citation>
    <scope>NUCLEOTIDE SEQUENCE [LARGE SCALE GENOMIC DNA]</scope>
    <source>
        <strain evidence="2">ATCC35250</strain>
    </source>
</reference>
<sequence length="874" mass="101064">MSGYKKELIQEIKALAKIEKLKKIHLILNKIEKNQYGKALLIACKNCKAGDKAMLRLVKLICRYKNELNIDINYSEGGMSFATYAAINANVDLFLVLDLAGLNLLNPDNLLDDRVVLFGKNAFQTKERIKPLYKPEFLKEYEELNSCFENSAVLPKRTEIATDTLNANFDLNRIEFIIQTLNFIKKYQRTDTRFIPLPRHLKSSDYAMMENEQMEKCRLLIEKMCVTIQNFSYELRGKFSGHFEPAPFTWMTFDQFGGVVREPPLNQHRLIPLGDLSISALDFTPYAEAMKSIRHILRELADRQDIIEEAVYEFIDRDLPVLLQFFATVGKELQHPSKDIIKPVSLKSVKALTSYISDLENLIKLLNLVNYTQNINPLKNILAGSFVATPLIESRETLYKNRFNLSTKRGKHAALHHLEMIGELITGKNFSQFLCKLDNTIDWRAFIAIRDGIVHQDAGTNMHVIKQLTENLPLFEKILGHDLSEFFERLVNLMILREGKIGAYNEEPHQFWRKIMQLDAEIKSESENDAPIVDPIERRISVDDERIFVEALAEKNAPPAIIDTCVGIFSGTRKLPDKKELGEIIRCLPSRSEDRERNKLLVEIINNAIKKPSLSLSERNEKRELEKTAREQREMERRLHLKGLVYVREFAEKLHKSEDRQHLLTPRKRVMAAYDALLNIKEFLVEENYLTPDLTFQTIVEWDEYHTKHKRLPLAKLLEAIPELNDAIEYNAAQFLQHLDTIRDYNAAAHCHQILQSYGDLRRFRNYLEHGDPLYDYQNCQPNHIFGRADHRQQLTAPMFIKLVLEVLPEFKKVVDAFAVDPHLTPLVTPEENEAWTLACGGYKTNGFFSSDKGKPKEDASKTPTILEGECHYY</sequence>
<dbReference type="KEGG" id="lha:LHA_2530"/>
<organism evidence="1 2">
    <name type="scientific">Legionella hackeliae</name>
    <dbReference type="NCBI Taxonomy" id="449"/>
    <lineage>
        <taxon>Bacteria</taxon>
        <taxon>Pseudomonadati</taxon>
        <taxon>Pseudomonadota</taxon>
        <taxon>Gammaproteobacteria</taxon>
        <taxon>Legionellales</taxon>
        <taxon>Legionellaceae</taxon>
        <taxon>Legionella</taxon>
    </lineage>
</organism>
<dbReference type="AlphaFoldDB" id="A0A0A8UWQ7"/>
<proteinExistence type="predicted"/>
<gene>
    <name evidence="1" type="ORF">LHA_2530</name>
</gene>
<dbReference type="HOGENOM" id="CLU_328674_0_0_6"/>
<dbReference type="Proteomes" id="UP000032803">
    <property type="component" value="Chromosome I"/>
</dbReference>
<protein>
    <submittedName>
        <fullName evidence="1">Uncharacterized protein</fullName>
    </submittedName>
</protein>
<dbReference type="PATRIC" id="fig|449.7.peg.1085"/>
<dbReference type="OrthoDB" id="5635022at2"/>
<dbReference type="RefSeq" id="WP_045106721.1">
    <property type="nucleotide sequence ID" value="NZ_LN681225.1"/>
</dbReference>
<evidence type="ECO:0000313" key="2">
    <source>
        <dbReference type="Proteomes" id="UP000032803"/>
    </source>
</evidence>
<keyword evidence="2" id="KW-1185">Reference proteome</keyword>
<name>A0A0A8UWQ7_LEGHA</name>